<keyword evidence="1" id="KW-1133">Transmembrane helix</keyword>
<name>A0A073IUP3_9RHOB</name>
<feature type="transmembrane region" description="Helical" evidence="1">
    <location>
        <begin position="170"/>
        <end position="188"/>
    </location>
</feature>
<evidence type="ECO:0000313" key="2">
    <source>
        <dbReference type="EMBL" id="KEJ89097.1"/>
    </source>
</evidence>
<dbReference type="eggNOG" id="ENOG5032RJQ">
    <property type="taxonomic scope" value="Bacteria"/>
</dbReference>
<protein>
    <submittedName>
        <fullName evidence="2">Membrane protein</fullName>
    </submittedName>
</protein>
<sequence>MDELSPVRLFLMRSAFVVLALVIVFFHLLPIDTQPISLFSPELMPPLASIDPAEARLRALLEQSARRNWISPDLLIAFAFAWSLRRPEYVPATLLAGLFLLSDLLLQRPPGLWALLALLACETLKGRSRSLRDSTFGAEWITAAVLLIVILLTNRIMLTILLVTPPDLKLSLLELGMTVMFYPIAVLVTRTVMRVRRAAPGELDVLGGRT</sequence>
<comment type="caution">
    <text evidence="2">The sequence shown here is derived from an EMBL/GenBank/DDBJ whole genome shotgun (WGS) entry which is preliminary data.</text>
</comment>
<reference evidence="2 3" key="1">
    <citation type="submission" date="2014-01" db="EMBL/GenBank/DDBJ databases">
        <title>Sulfitobacter donghicola JCM 14565 Genome Sequencing.</title>
        <authorList>
            <person name="Lai Q."/>
            <person name="Hong Z."/>
        </authorList>
    </citation>
    <scope>NUCLEOTIDE SEQUENCE [LARGE SCALE GENOMIC DNA]</scope>
    <source>
        <strain evidence="2 3">JCM 14565</strain>
    </source>
</reference>
<keyword evidence="1" id="KW-0812">Transmembrane</keyword>
<feature type="transmembrane region" description="Helical" evidence="1">
    <location>
        <begin position="12"/>
        <end position="31"/>
    </location>
</feature>
<organism evidence="2 3">
    <name type="scientific">Sulfitobacter donghicola DSW-25 = KCTC 12864 = JCM 14565</name>
    <dbReference type="NCBI Taxonomy" id="1300350"/>
    <lineage>
        <taxon>Bacteria</taxon>
        <taxon>Pseudomonadati</taxon>
        <taxon>Pseudomonadota</taxon>
        <taxon>Alphaproteobacteria</taxon>
        <taxon>Rhodobacterales</taxon>
        <taxon>Roseobacteraceae</taxon>
        <taxon>Sulfitobacter</taxon>
    </lineage>
</organism>
<dbReference type="AlphaFoldDB" id="A0A073IUP3"/>
<dbReference type="STRING" id="1300350.Z948_1040"/>
<keyword evidence="1" id="KW-0472">Membrane</keyword>
<evidence type="ECO:0000313" key="3">
    <source>
        <dbReference type="Proteomes" id="UP000027734"/>
    </source>
</evidence>
<evidence type="ECO:0000256" key="1">
    <source>
        <dbReference type="SAM" id="Phobius"/>
    </source>
</evidence>
<proteinExistence type="predicted"/>
<accession>A0A073IUP3</accession>
<gene>
    <name evidence="2" type="ORF">DSW25_12800</name>
</gene>
<keyword evidence="3" id="KW-1185">Reference proteome</keyword>
<feature type="transmembrane region" description="Helical" evidence="1">
    <location>
        <begin position="140"/>
        <end position="164"/>
    </location>
</feature>
<dbReference type="RefSeq" id="WP_025058483.1">
    <property type="nucleotide sequence ID" value="NZ_JAMC01000004.1"/>
</dbReference>
<dbReference type="Proteomes" id="UP000027734">
    <property type="component" value="Unassembled WGS sequence"/>
</dbReference>
<dbReference type="EMBL" id="JAMC01000004">
    <property type="protein sequence ID" value="KEJ89097.1"/>
    <property type="molecule type" value="Genomic_DNA"/>
</dbReference>